<accession>A0ABS3FEC8</accession>
<gene>
    <name evidence="1" type="ORF">J0654_04785</name>
</gene>
<comment type="caution">
    <text evidence="1">The sequence shown here is derived from an EMBL/GenBank/DDBJ whole genome shotgun (WGS) entry which is preliminary data.</text>
</comment>
<dbReference type="RefSeq" id="WP_207026515.1">
    <property type="nucleotide sequence ID" value="NZ_JAFLNM010000001.1"/>
</dbReference>
<dbReference type="EMBL" id="JAFLNM010000001">
    <property type="protein sequence ID" value="MBO0340946.1"/>
    <property type="molecule type" value="Genomic_DNA"/>
</dbReference>
<reference evidence="1 2" key="1">
    <citation type="submission" date="2021-03" db="EMBL/GenBank/DDBJ databases">
        <title>Muricauda lutimaris sp. nov. and Muricauda ruestringensis sp. nov, two marine members of the Flavobacteriaceae isolated from deep sea sediments of Western Pacific.</title>
        <authorList>
            <person name="Zhao S."/>
            <person name="Liu R."/>
        </authorList>
    </citation>
    <scope>NUCLEOTIDE SEQUENCE [LARGE SCALE GENOMIC DNA]</scope>
    <source>
        <strain evidence="1 2">BC31-3-A3</strain>
    </source>
</reference>
<protein>
    <submittedName>
        <fullName evidence="1">Uncharacterized protein</fullName>
    </submittedName>
</protein>
<name>A0ABS3FEC8_9FLAO</name>
<evidence type="ECO:0000313" key="1">
    <source>
        <dbReference type="EMBL" id="MBO0340946.1"/>
    </source>
</evidence>
<keyword evidence="2" id="KW-1185">Reference proteome</keyword>
<evidence type="ECO:0000313" key="2">
    <source>
        <dbReference type="Proteomes" id="UP000664807"/>
    </source>
</evidence>
<dbReference type="Proteomes" id="UP000664807">
    <property type="component" value="Unassembled WGS sequence"/>
</dbReference>
<sequence length="87" mass="10018">MQIQLYLGMWVKYVKIFIDEMVTLEKVDGESIQGIIQSAKNSIDHIEKLSSDLQDLHEIVVTVKLEGKGRLDLPIKIKDIHSIERKD</sequence>
<proteinExistence type="predicted"/>
<organism evidence="1 2">
    <name type="scientific">Flagellimonas profundi</name>
    <dbReference type="NCBI Taxonomy" id="2915620"/>
    <lineage>
        <taxon>Bacteria</taxon>
        <taxon>Pseudomonadati</taxon>
        <taxon>Bacteroidota</taxon>
        <taxon>Flavobacteriia</taxon>
        <taxon>Flavobacteriales</taxon>
        <taxon>Flavobacteriaceae</taxon>
        <taxon>Flagellimonas</taxon>
    </lineage>
</organism>